<keyword evidence="4 6" id="KW-0274">FAD</keyword>
<dbReference type="Gene3D" id="1.20.140.10">
    <property type="entry name" value="Butyryl-CoA Dehydrogenase, subunit A, domain 3"/>
    <property type="match status" value="1"/>
</dbReference>
<evidence type="ECO:0000259" key="9">
    <source>
        <dbReference type="Pfam" id="PF02771"/>
    </source>
</evidence>
<dbReference type="InterPro" id="IPR036250">
    <property type="entry name" value="AcylCo_DH-like_C"/>
</dbReference>
<dbReference type="InterPro" id="IPR006091">
    <property type="entry name" value="Acyl-CoA_Oxase/DH_mid-dom"/>
</dbReference>
<keyword evidence="11" id="KW-1185">Reference proteome</keyword>
<dbReference type="Gene3D" id="1.10.540.10">
    <property type="entry name" value="Acyl-CoA dehydrogenase/oxidase, N-terminal domain"/>
    <property type="match status" value="1"/>
</dbReference>
<dbReference type="Pfam" id="PF02770">
    <property type="entry name" value="Acyl-CoA_dh_M"/>
    <property type="match status" value="1"/>
</dbReference>
<dbReference type="Pfam" id="PF02771">
    <property type="entry name" value="Acyl-CoA_dh_N"/>
    <property type="match status" value="1"/>
</dbReference>
<dbReference type="InterPro" id="IPR046373">
    <property type="entry name" value="Acyl-CoA_Oxase/DH_mid-dom_sf"/>
</dbReference>
<dbReference type="Proteomes" id="UP000467379">
    <property type="component" value="Plasmid pJCM12687"/>
</dbReference>
<reference evidence="10 11" key="1">
    <citation type="journal article" date="2019" name="Emerg. Microbes Infect.">
        <title>Comprehensive subspecies identification of 175 nontuberculous mycobacteria species based on 7547 genomic profiles.</title>
        <authorList>
            <person name="Matsumoto Y."/>
            <person name="Kinjo T."/>
            <person name="Motooka D."/>
            <person name="Nabeya D."/>
            <person name="Jung N."/>
            <person name="Uechi K."/>
            <person name="Horii T."/>
            <person name="Iida T."/>
            <person name="Fujita J."/>
            <person name="Nakamura S."/>
        </authorList>
    </citation>
    <scope>NUCLEOTIDE SEQUENCE [LARGE SCALE GENOMIC DNA]</scope>
    <source>
        <strain evidence="10 11">JCM 12687</strain>
        <plasmid evidence="10">pJCM12687</plasmid>
    </source>
</reference>
<dbReference type="EMBL" id="AP022607">
    <property type="protein sequence ID" value="BBZ15498.1"/>
    <property type="molecule type" value="Genomic_DNA"/>
</dbReference>
<evidence type="ECO:0000256" key="5">
    <source>
        <dbReference type="ARBA" id="ARBA00023002"/>
    </source>
</evidence>
<dbReference type="SUPFAM" id="SSF47203">
    <property type="entry name" value="Acyl-CoA dehydrogenase C-terminal domain-like"/>
    <property type="match status" value="1"/>
</dbReference>
<evidence type="ECO:0000256" key="6">
    <source>
        <dbReference type="RuleBase" id="RU362125"/>
    </source>
</evidence>
<protein>
    <submittedName>
        <fullName evidence="10">Acyl-CoA dehydrogenase</fullName>
    </submittedName>
</protein>
<keyword evidence="3 6" id="KW-0285">Flavoprotein</keyword>
<dbReference type="SUPFAM" id="SSF56645">
    <property type="entry name" value="Acyl-CoA dehydrogenase NM domain-like"/>
    <property type="match status" value="1"/>
</dbReference>
<dbReference type="RefSeq" id="WP_139799384.1">
    <property type="nucleotide sequence ID" value="NZ_AP022607.1"/>
</dbReference>
<evidence type="ECO:0000256" key="2">
    <source>
        <dbReference type="ARBA" id="ARBA00009347"/>
    </source>
</evidence>
<dbReference type="PANTHER" id="PTHR43292:SF3">
    <property type="entry name" value="ACYL-COA DEHYDROGENASE FADE29"/>
    <property type="match status" value="1"/>
</dbReference>
<evidence type="ECO:0000256" key="1">
    <source>
        <dbReference type="ARBA" id="ARBA00001974"/>
    </source>
</evidence>
<accession>A0ABM7KWG5</accession>
<dbReference type="InterPro" id="IPR037069">
    <property type="entry name" value="AcylCoA_DH/ox_N_sf"/>
</dbReference>
<feature type="domain" description="Acyl-CoA dehydrogenase/oxidase C-terminal" evidence="7">
    <location>
        <begin position="238"/>
        <end position="382"/>
    </location>
</feature>
<proteinExistence type="inferred from homology"/>
<evidence type="ECO:0000313" key="11">
    <source>
        <dbReference type="Proteomes" id="UP000467379"/>
    </source>
</evidence>
<dbReference type="InterPro" id="IPR013786">
    <property type="entry name" value="AcylCoA_DH/ox_N"/>
</dbReference>
<comment type="similarity">
    <text evidence="2 6">Belongs to the acyl-CoA dehydrogenase family.</text>
</comment>
<name>A0ABM7KWG5_9MYCO</name>
<comment type="cofactor">
    <cofactor evidence="1 6">
        <name>FAD</name>
        <dbReference type="ChEBI" id="CHEBI:57692"/>
    </cofactor>
</comment>
<dbReference type="InterPro" id="IPR009100">
    <property type="entry name" value="AcylCoA_DH/oxidase_NM_dom_sf"/>
</dbReference>
<evidence type="ECO:0000313" key="10">
    <source>
        <dbReference type="EMBL" id="BBZ15498.1"/>
    </source>
</evidence>
<dbReference type="PANTHER" id="PTHR43292">
    <property type="entry name" value="ACYL-COA DEHYDROGENASE"/>
    <property type="match status" value="1"/>
</dbReference>
<dbReference type="Pfam" id="PF00441">
    <property type="entry name" value="Acyl-CoA_dh_1"/>
    <property type="match status" value="1"/>
</dbReference>
<evidence type="ECO:0000256" key="3">
    <source>
        <dbReference type="ARBA" id="ARBA00022630"/>
    </source>
</evidence>
<gene>
    <name evidence="10" type="ORF">MBRA_56930</name>
</gene>
<feature type="domain" description="Acyl-CoA dehydrogenase/oxidase N-terminal" evidence="9">
    <location>
        <begin position="38"/>
        <end position="127"/>
    </location>
</feature>
<evidence type="ECO:0000259" key="8">
    <source>
        <dbReference type="Pfam" id="PF02770"/>
    </source>
</evidence>
<dbReference type="InterPro" id="IPR052161">
    <property type="entry name" value="Mycobact_Acyl-CoA_DH"/>
</dbReference>
<dbReference type="InterPro" id="IPR009075">
    <property type="entry name" value="AcylCo_DH/oxidase_C"/>
</dbReference>
<evidence type="ECO:0000259" key="7">
    <source>
        <dbReference type="Pfam" id="PF00441"/>
    </source>
</evidence>
<sequence>MRTGVALSAQQAEMLDELKRYLDENFPVEHEGPSGATPEWSSEEEFAWVRSFNSQLARDGWLVAHWPPSYGGRGLTPLDNMLIREELSFRRVPIANLNGLDMLAPILLELGTEEQRQEHLPKIASMERLWCQGFSEPEAGSDLTSLRTTARREGDHYVVNGSKIWTGHAMHAEWMILLARTDPESRGGRGLSLLMVDLKSPGVTLHPIRSLTGGVTFCQEFFSDVRVPVSNLVGPEHNGWRASNVLLQHERARANPAAMFRRDLDDLMAAVVERGGADPGTEIALGKMIERVESARAMAYDVASVLAKDEGHFPPHMPSVMKIVGAELAADLSELATDILGLDVAEYTPNEGNWDFWQEFLYSPVARIGGGSYEIQHDIIAAMCLGLGR</sequence>
<geneLocation type="plasmid" evidence="10 11">
    <name>pJCM12687</name>
</geneLocation>
<feature type="domain" description="Acyl-CoA oxidase/dehydrogenase middle" evidence="8">
    <location>
        <begin position="131"/>
        <end position="213"/>
    </location>
</feature>
<keyword evidence="5 6" id="KW-0560">Oxidoreductase</keyword>
<keyword evidence="10" id="KW-0614">Plasmid</keyword>
<evidence type="ECO:0000256" key="4">
    <source>
        <dbReference type="ARBA" id="ARBA00022827"/>
    </source>
</evidence>
<organism evidence="10 11">
    <name type="scientific">Mycobacterium branderi</name>
    <dbReference type="NCBI Taxonomy" id="43348"/>
    <lineage>
        <taxon>Bacteria</taxon>
        <taxon>Bacillati</taxon>
        <taxon>Actinomycetota</taxon>
        <taxon>Actinomycetes</taxon>
        <taxon>Mycobacteriales</taxon>
        <taxon>Mycobacteriaceae</taxon>
        <taxon>Mycobacterium</taxon>
    </lineage>
</organism>
<dbReference type="Gene3D" id="2.40.110.10">
    <property type="entry name" value="Butyryl-CoA Dehydrogenase, subunit A, domain 2"/>
    <property type="match status" value="1"/>
</dbReference>